<dbReference type="Proteomes" id="UP000265566">
    <property type="component" value="Chromosome 7"/>
</dbReference>
<name>A0A396H8D0_MEDTR</name>
<proteinExistence type="predicted"/>
<reference evidence="1" key="1">
    <citation type="journal article" date="2018" name="Nat. Plants">
        <title>Whole-genome landscape of Medicago truncatula symbiotic genes.</title>
        <authorList>
            <person name="Pecrix Y."/>
            <person name="Gamas P."/>
            <person name="Carrere S."/>
        </authorList>
    </citation>
    <scope>NUCLEOTIDE SEQUENCE</scope>
    <source>
        <tissue evidence="1">Leaves</tissue>
    </source>
</reference>
<accession>A0A396H8D0</accession>
<dbReference type="EMBL" id="PSQE01000007">
    <property type="protein sequence ID" value="RHN49028.1"/>
    <property type="molecule type" value="Genomic_DNA"/>
</dbReference>
<protein>
    <submittedName>
        <fullName evidence="1">Uncharacterized protein</fullName>
    </submittedName>
</protein>
<gene>
    <name evidence="1" type="ORF">MtrunA17_Chr7g0270091</name>
</gene>
<dbReference type="AlphaFoldDB" id="A0A396H8D0"/>
<comment type="caution">
    <text evidence="1">The sequence shown here is derived from an EMBL/GenBank/DDBJ whole genome shotgun (WGS) entry which is preliminary data.</text>
</comment>
<sequence>MKSHFQSRVMKSQAGAKEDICYLLHPSVAVCEVQRPSDYDSLMSKHIAYLLLIGNM</sequence>
<organism evidence="1">
    <name type="scientific">Medicago truncatula</name>
    <name type="common">Barrel medic</name>
    <name type="synonym">Medicago tribuloides</name>
    <dbReference type="NCBI Taxonomy" id="3880"/>
    <lineage>
        <taxon>Eukaryota</taxon>
        <taxon>Viridiplantae</taxon>
        <taxon>Streptophyta</taxon>
        <taxon>Embryophyta</taxon>
        <taxon>Tracheophyta</taxon>
        <taxon>Spermatophyta</taxon>
        <taxon>Magnoliopsida</taxon>
        <taxon>eudicotyledons</taxon>
        <taxon>Gunneridae</taxon>
        <taxon>Pentapetalae</taxon>
        <taxon>rosids</taxon>
        <taxon>fabids</taxon>
        <taxon>Fabales</taxon>
        <taxon>Fabaceae</taxon>
        <taxon>Papilionoideae</taxon>
        <taxon>50 kb inversion clade</taxon>
        <taxon>NPAAA clade</taxon>
        <taxon>Hologalegina</taxon>
        <taxon>IRL clade</taxon>
        <taxon>Trifolieae</taxon>
        <taxon>Medicago</taxon>
    </lineage>
</organism>
<dbReference type="Gramene" id="rna43811">
    <property type="protein sequence ID" value="RHN49028.1"/>
    <property type="gene ID" value="gene43811"/>
</dbReference>
<evidence type="ECO:0000313" key="1">
    <source>
        <dbReference type="EMBL" id="RHN49028.1"/>
    </source>
</evidence>